<dbReference type="EC" id="5.2.1.8" evidence="1"/>
<dbReference type="EMBL" id="JAMYWD010000012">
    <property type="protein sequence ID" value="KAJ4952112.1"/>
    <property type="molecule type" value="Genomic_DNA"/>
</dbReference>
<keyword evidence="1" id="KW-0413">Isomerase</keyword>
<name>A0A9Q0JUL6_9MAGN</name>
<dbReference type="SUPFAM" id="SSF54534">
    <property type="entry name" value="FKBP-like"/>
    <property type="match status" value="1"/>
</dbReference>
<dbReference type="InterPro" id="IPR001179">
    <property type="entry name" value="PPIase_FKBP_dom"/>
</dbReference>
<dbReference type="PANTHER" id="PTHR47833:SF1">
    <property type="entry name" value="PHOTOSYNTHETIC NDH SUBUNIT OF LUMENAL LOCATION 4, CHLOROPLASTIC"/>
    <property type="match status" value="1"/>
</dbReference>
<dbReference type="InterPro" id="IPR013201">
    <property type="entry name" value="Prot_inhib_I29"/>
</dbReference>
<comment type="catalytic activity">
    <reaction evidence="1">
        <text>[protein]-peptidylproline (omega=180) = [protein]-peptidylproline (omega=0)</text>
        <dbReference type="Rhea" id="RHEA:16237"/>
        <dbReference type="Rhea" id="RHEA-COMP:10747"/>
        <dbReference type="Rhea" id="RHEA-COMP:10748"/>
        <dbReference type="ChEBI" id="CHEBI:83833"/>
        <dbReference type="ChEBI" id="CHEBI:83834"/>
        <dbReference type="EC" id="5.2.1.8"/>
    </reaction>
</comment>
<keyword evidence="1" id="KW-0697">Rotamase</keyword>
<dbReference type="Proteomes" id="UP001141806">
    <property type="component" value="Unassembled WGS sequence"/>
</dbReference>
<feature type="domain" description="PPIase FKBP-type" evidence="2">
    <location>
        <begin position="247"/>
        <end position="367"/>
    </location>
</feature>
<protein>
    <recommendedName>
        <fullName evidence="1">peptidylprolyl isomerase</fullName>
        <ecNumber evidence="1">5.2.1.8</ecNumber>
    </recommendedName>
</protein>
<dbReference type="Gene3D" id="3.90.70.10">
    <property type="entry name" value="Cysteine proteinases"/>
    <property type="match status" value="1"/>
</dbReference>
<dbReference type="SUPFAM" id="SSF54001">
    <property type="entry name" value="Cysteine proteinases"/>
    <property type="match status" value="1"/>
</dbReference>
<dbReference type="Pfam" id="PF00112">
    <property type="entry name" value="Peptidase_C1"/>
    <property type="match status" value="1"/>
</dbReference>
<dbReference type="SMART" id="SM00645">
    <property type="entry name" value="Pept_C1"/>
    <property type="match status" value="1"/>
</dbReference>
<dbReference type="InterPro" id="IPR000668">
    <property type="entry name" value="Peptidase_C1A_C"/>
</dbReference>
<dbReference type="InterPro" id="IPR044183">
    <property type="entry name" value="PNSL4/FKBP13-like"/>
</dbReference>
<reference evidence="3" key="1">
    <citation type="journal article" date="2023" name="Plant J.">
        <title>The genome of the king protea, Protea cynaroides.</title>
        <authorList>
            <person name="Chang J."/>
            <person name="Duong T.A."/>
            <person name="Schoeman C."/>
            <person name="Ma X."/>
            <person name="Roodt D."/>
            <person name="Barker N."/>
            <person name="Li Z."/>
            <person name="Van de Peer Y."/>
            <person name="Mizrachi E."/>
        </authorList>
    </citation>
    <scope>NUCLEOTIDE SEQUENCE</scope>
    <source>
        <tissue evidence="3">Young leaves</tissue>
    </source>
</reference>
<dbReference type="PANTHER" id="PTHR47833">
    <property type="entry name" value="PHOTOSYNTHETIC NDH SUBUNIT OF LUMENAL LOCATION 4, CHLOROPLASTIC"/>
    <property type="match status" value="1"/>
</dbReference>
<evidence type="ECO:0000313" key="3">
    <source>
        <dbReference type="EMBL" id="KAJ4952112.1"/>
    </source>
</evidence>
<accession>A0A9Q0JUL6</accession>
<dbReference type="SMART" id="SM00848">
    <property type="entry name" value="Inhibitor_I29"/>
    <property type="match status" value="1"/>
</dbReference>
<organism evidence="3 4">
    <name type="scientific">Protea cynaroides</name>
    <dbReference type="NCBI Taxonomy" id="273540"/>
    <lineage>
        <taxon>Eukaryota</taxon>
        <taxon>Viridiplantae</taxon>
        <taxon>Streptophyta</taxon>
        <taxon>Embryophyta</taxon>
        <taxon>Tracheophyta</taxon>
        <taxon>Spermatophyta</taxon>
        <taxon>Magnoliopsida</taxon>
        <taxon>Proteales</taxon>
        <taxon>Proteaceae</taxon>
        <taxon>Protea</taxon>
    </lineage>
</organism>
<dbReference type="GO" id="GO:0006508">
    <property type="term" value="P:proteolysis"/>
    <property type="evidence" value="ECO:0007669"/>
    <property type="project" value="InterPro"/>
</dbReference>
<evidence type="ECO:0000256" key="1">
    <source>
        <dbReference type="PROSITE-ProRule" id="PRU00277"/>
    </source>
</evidence>
<dbReference type="Pfam" id="PF08246">
    <property type="entry name" value="Inhibitor_I29"/>
    <property type="match status" value="1"/>
</dbReference>
<comment type="caution">
    <text evidence="3">The sequence shown here is derived from an EMBL/GenBank/DDBJ whole genome shotgun (WGS) entry which is preliminary data.</text>
</comment>
<dbReference type="GO" id="GO:0009507">
    <property type="term" value="C:chloroplast"/>
    <property type="evidence" value="ECO:0007669"/>
    <property type="project" value="InterPro"/>
</dbReference>
<dbReference type="GO" id="GO:0008234">
    <property type="term" value="F:cysteine-type peptidase activity"/>
    <property type="evidence" value="ECO:0007669"/>
    <property type="project" value="InterPro"/>
</dbReference>
<dbReference type="OrthoDB" id="10253408at2759"/>
<keyword evidence="4" id="KW-1185">Reference proteome</keyword>
<evidence type="ECO:0000313" key="4">
    <source>
        <dbReference type="Proteomes" id="UP001141806"/>
    </source>
</evidence>
<dbReference type="AlphaFoldDB" id="A0A9Q0JUL6"/>
<gene>
    <name evidence="3" type="ORF">NE237_028944</name>
</gene>
<sequence length="368" mass="41669">MKTKMKMGFSMSWTVTTLLFSSLVLFSIYSNVFNLQRLGIIRDDLSSDMEVEVRITLKSSDNKEEEDEAINAYESWLLKHNLVDIQPDEKSKRFQFFKDNLRFINTENAKNHSYQLSLNKFADLNNMEFRSMYLGTAKPTLFRPLSHRYAHHEGDELPKSMDWRSRGAVTAVKDQGPYGSSWAYSTVASVEGLNSIVTGDLISLSEKHIQNCHKAGAGLVDYAFEFIIENGGVHINDQDFLINVVDNLETNLDYFLHMDEDQLYNHVQRCNLEDDRLVLQIDGYEYVYPPTEISLQKAVSYQPVIKGLDQGILGGDGVPPMLVGGKRKLQIPPELAYGLEPAGCFSGDCNIPANSTLVYDINFVGVYK</sequence>
<dbReference type="PROSITE" id="PS50059">
    <property type="entry name" value="FKBP_PPIASE"/>
    <property type="match status" value="1"/>
</dbReference>
<proteinExistence type="predicted"/>
<dbReference type="GO" id="GO:0003755">
    <property type="term" value="F:peptidyl-prolyl cis-trans isomerase activity"/>
    <property type="evidence" value="ECO:0007669"/>
    <property type="project" value="UniProtKB-KW"/>
</dbReference>
<evidence type="ECO:0000259" key="2">
    <source>
        <dbReference type="PROSITE" id="PS50059"/>
    </source>
</evidence>
<dbReference type="InterPro" id="IPR038765">
    <property type="entry name" value="Papain-like_cys_pep_sf"/>
</dbReference>